<feature type="domain" description="Right handed beta helix" evidence="1">
    <location>
        <begin position="18"/>
        <end position="178"/>
    </location>
</feature>
<comment type="caution">
    <text evidence="2">The sequence shown here is derived from an EMBL/GenBank/DDBJ whole genome shotgun (WGS) entry which is preliminary data.</text>
</comment>
<sequence length="336" mass="34756">MTISGIGFEFLAGRFGAAISASGQGVIRVQNCDFMDCESPATNGSESGGAVLVDGEVDAAFLGCRFLRNIATRGGGLSIQTSAPVTIDECTFRANSGGGLWLGRSSSVSVLGSQFNNHGGKGALVTEPGNDVSIERSLFVSNSGISLQSASVRNCTFTRNHMSLIDGPGGVLQILSGPVTLDRCIVRGNCANSGVADIMAYGPLFVTCCAVDSSGISGWEHIVFDGPQVWEDPMFCDPEVCGLGNDGRASRYELDIASPCSALLSPCGDTIGVYEVGCGDSLGACCVQDICTLLPANDCEDAGGGFLGEGTACEPNPCFAVPVVKKSWGEVKRLFR</sequence>
<organism evidence="2 3">
    <name type="scientific">Eiseniibacteriota bacterium</name>
    <dbReference type="NCBI Taxonomy" id="2212470"/>
    <lineage>
        <taxon>Bacteria</taxon>
        <taxon>Candidatus Eiseniibacteriota</taxon>
    </lineage>
</organism>
<reference evidence="2" key="2">
    <citation type="journal article" date="2021" name="Microbiome">
        <title>Successional dynamics and alternative stable states in a saline activated sludge microbial community over 9 years.</title>
        <authorList>
            <person name="Wang Y."/>
            <person name="Ye J."/>
            <person name="Ju F."/>
            <person name="Liu L."/>
            <person name="Boyd J.A."/>
            <person name="Deng Y."/>
            <person name="Parks D.H."/>
            <person name="Jiang X."/>
            <person name="Yin X."/>
            <person name="Woodcroft B.J."/>
            <person name="Tyson G.W."/>
            <person name="Hugenholtz P."/>
            <person name="Polz M.F."/>
            <person name="Zhang T."/>
        </authorList>
    </citation>
    <scope>NUCLEOTIDE SEQUENCE</scope>
    <source>
        <strain evidence="2">HKST-UBA02</strain>
    </source>
</reference>
<gene>
    <name evidence="2" type="ORF">KDA27_11490</name>
</gene>
<protein>
    <submittedName>
        <fullName evidence="2">Right-handed parallel beta-helix repeat-containing protein</fullName>
    </submittedName>
</protein>
<dbReference type="Proteomes" id="UP000739538">
    <property type="component" value="Unassembled WGS sequence"/>
</dbReference>
<evidence type="ECO:0000313" key="2">
    <source>
        <dbReference type="EMBL" id="MCA9756415.1"/>
    </source>
</evidence>
<dbReference type="Pfam" id="PF13229">
    <property type="entry name" value="Beta_helix"/>
    <property type="match status" value="1"/>
</dbReference>
<accession>A0A956NBY9</accession>
<dbReference type="InterPro" id="IPR039448">
    <property type="entry name" value="Beta_helix"/>
</dbReference>
<dbReference type="InterPro" id="IPR012334">
    <property type="entry name" value="Pectin_lyas_fold"/>
</dbReference>
<name>A0A956NBY9_UNCEI</name>
<proteinExistence type="predicted"/>
<reference evidence="2" key="1">
    <citation type="submission" date="2020-04" db="EMBL/GenBank/DDBJ databases">
        <authorList>
            <person name="Zhang T."/>
        </authorList>
    </citation>
    <scope>NUCLEOTIDE SEQUENCE</scope>
    <source>
        <strain evidence="2">HKST-UBA02</strain>
    </source>
</reference>
<dbReference type="InterPro" id="IPR011050">
    <property type="entry name" value="Pectin_lyase_fold/virulence"/>
</dbReference>
<evidence type="ECO:0000259" key="1">
    <source>
        <dbReference type="Pfam" id="PF13229"/>
    </source>
</evidence>
<dbReference type="Gene3D" id="2.160.20.10">
    <property type="entry name" value="Single-stranded right-handed beta-helix, Pectin lyase-like"/>
    <property type="match status" value="1"/>
</dbReference>
<evidence type="ECO:0000313" key="3">
    <source>
        <dbReference type="Proteomes" id="UP000739538"/>
    </source>
</evidence>
<dbReference type="EMBL" id="JAGQHS010000052">
    <property type="protein sequence ID" value="MCA9756415.1"/>
    <property type="molecule type" value="Genomic_DNA"/>
</dbReference>
<dbReference type="SUPFAM" id="SSF51126">
    <property type="entry name" value="Pectin lyase-like"/>
    <property type="match status" value="1"/>
</dbReference>
<dbReference type="AlphaFoldDB" id="A0A956NBY9"/>